<keyword evidence="4 11" id="KW-0547">Nucleotide-binding</keyword>
<reference evidence="14" key="1">
    <citation type="submission" date="2020-12" db="EMBL/GenBank/DDBJ databases">
        <title>Metabolic potential, ecology and presence of endohyphal bacteria is reflected in genomic diversity of Mucoromycotina.</title>
        <authorList>
            <person name="Muszewska A."/>
            <person name="Okrasinska A."/>
            <person name="Steczkiewicz K."/>
            <person name="Drgas O."/>
            <person name="Orlowska M."/>
            <person name="Perlinska-Lenart U."/>
            <person name="Aleksandrzak-Piekarczyk T."/>
            <person name="Szatraj K."/>
            <person name="Zielenkiewicz U."/>
            <person name="Pilsyk S."/>
            <person name="Malc E."/>
            <person name="Mieczkowski P."/>
            <person name="Kruszewska J.S."/>
            <person name="Biernat P."/>
            <person name="Pawlowska J."/>
        </authorList>
    </citation>
    <scope>NUCLEOTIDE SEQUENCE</scope>
    <source>
        <strain evidence="14">WA0000017839</strain>
    </source>
</reference>
<keyword evidence="7" id="KW-0460">Magnesium</keyword>
<proteinExistence type="inferred from homology"/>
<dbReference type="InterPro" id="IPR044125">
    <property type="entry name" value="Adenylation_DNA_ligase_IV"/>
</dbReference>
<name>A0A8H7UZ74_9FUNG</name>
<comment type="caution">
    <text evidence="14">The sequence shown here is derived from an EMBL/GenBank/DDBJ whole genome shotgun (WGS) entry which is preliminary data.</text>
</comment>
<keyword evidence="9" id="KW-0539">Nucleus</keyword>
<dbReference type="PANTHER" id="PTHR45997">
    <property type="entry name" value="DNA LIGASE 4"/>
    <property type="match status" value="1"/>
</dbReference>
<sequence>MVESQRSQLFERFCASLLDPVTAAKGVTAKKRIFANYMQEWRREYGPNCYDPLRLLMPVYCHRMYNLKEATLANLILKALSIAPSSPDGEYLKNYKRPQATRPSGVFHLAVFDVVSRRSLVQHSSQTVKDVNRMLDVLSTSEDTSDTQEESGNAKNVKVFKEMMDLYTPHQIQWIIRIILKDLRIGMSEVSILGVLHPNAKDLYDAGRSLIELCRSIENPHSELSSFGGVRLFSPCLPQCGFKCTSSNVEASIAKLSKPFYAEQKLDGERMLMHYDPELDKFMWFTRRKNDNSRRYGSSSKDKNKLSGHIAGGLPNKSIILDGEMIAYDPSVNGFLPFGTLKSTSVNDGGEVVESVDVNVDINDPTKPHPCYVVFDILYYSGRSLINNTLKERLALLDIAVKNQKHHMKLIPRVELNTQEEIMEKLDEAVKNQEEGLVIKDPSSKYILNSRLPTWIKFKPEYIDAMSENCDLIVVGSKYGSGKYGGILRQLLCAVRDDTIPLEEPPKFISFAMVHSGLTDADVTTFKNLAKTLEKYNPNKIPTWLDHPSNSNERPDKLIHYEDAIVVEIKGTEIIQSLQFGLQHTLRFPRMVRFRPDKDWKDIMTLSEFNKAKLEGRRGQKRGPQEEV</sequence>
<organism evidence="14 15">
    <name type="scientific">Mucor saturninus</name>
    <dbReference type="NCBI Taxonomy" id="64648"/>
    <lineage>
        <taxon>Eukaryota</taxon>
        <taxon>Fungi</taxon>
        <taxon>Fungi incertae sedis</taxon>
        <taxon>Mucoromycota</taxon>
        <taxon>Mucoromycotina</taxon>
        <taxon>Mucoromycetes</taxon>
        <taxon>Mucorales</taxon>
        <taxon>Mucorineae</taxon>
        <taxon>Mucoraceae</taxon>
        <taxon>Mucor</taxon>
    </lineage>
</organism>
<dbReference type="Pfam" id="PF01068">
    <property type="entry name" value="DNA_ligase_A_M"/>
    <property type="match status" value="1"/>
</dbReference>
<dbReference type="GO" id="GO:0003677">
    <property type="term" value="F:DNA binding"/>
    <property type="evidence" value="ECO:0007669"/>
    <property type="project" value="InterPro"/>
</dbReference>
<evidence type="ECO:0000313" key="14">
    <source>
        <dbReference type="EMBL" id="KAG2197468.1"/>
    </source>
</evidence>
<dbReference type="PROSITE" id="PS00697">
    <property type="entry name" value="DNA_LIGASE_A1"/>
    <property type="match status" value="1"/>
</dbReference>
<dbReference type="Gene3D" id="1.10.3260.10">
    <property type="entry name" value="DNA ligase, ATP-dependent, N-terminal domain"/>
    <property type="match status" value="1"/>
</dbReference>
<dbReference type="GO" id="GO:0046872">
    <property type="term" value="F:metal ion binding"/>
    <property type="evidence" value="ECO:0007669"/>
    <property type="project" value="UniProtKB-KW"/>
</dbReference>
<dbReference type="GO" id="GO:0003910">
    <property type="term" value="F:DNA ligase (ATP) activity"/>
    <property type="evidence" value="ECO:0007669"/>
    <property type="project" value="UniProtKB-EC"/>
</dbReference>
<dbReference type="OrthoDB" id="151490at2759"/>
<keyword evidence="8 11" id="KW-0234">DNA repair</keyword>
<evidence type="ECO:0000256" key="9">
    <source>
        <dbReference type="ARBA" id="ARBA00023242"/>
    </source>
</evidence>
<dbReference type="InterPro" id="IPR000977">
    <property type="entry name" value="DNA_ligase_ATP-dep"/>
</dbReference>
<dbReference type="GO" id="GO:0071897">
    <property type="term" value="P:DNA biosynthetic process"/>
    <property type="evidence" value="ECO:0007669"/>
    <property type="project" value="InterPro"/>
</dbReference>
<comment type="similarity">
    <text evidence="1 12">Belongs to the ATP-dependent DNA ligase family.</text>
</comment>
<accession>A0A8H7UZ74</accession>
<dbReference type="AlphaFoldDB" id="A0A8H7UZ74"/>
<dbReference type="CDD" id="cd07903">
    <property type="entry name" value="Adenylation_DNA_ligase_IV"/>
    <property type="match status" value="1"/>
</dbReference>
<keyword evidence="3" id="KW-0479">Metal-binding</keyword>
<evidence type="ECO:0000256" key="4">
    <source>
        <dbReference type="ARBA" id="ARBA00022741"/>
    </source>
</evidence>
<dbReference type="EC" id="6.5.1.1" evidence="11"/>
<dbReference type="InterPro" id="IPR012309">
    <property type="entry name" value="DNA_ligase_ATP-dep_C"/>
</dbReference>
<dbReference type="InterPro" id="IPR016059">
    <property type="entry name" value="DNA_ligase_ATP-dep_CS"/>
</dbReference>
<dbReference type="GO" id="GO:0006297">
    <property type="term" value="P:nucleotide-excision repair, DNA gap filling"/>
    <property type="evidence" value="ECO:0007669"/>
    <property type="project" value="TreeGrafter"/>
</dbReference>
<dbReference type="EMBL" id="JAEPRD010000128">
    <property type="protein sequence ID" value="KAG2197468.1"/>
    <property type="molecule type" value="Genomic_DNA"/>
</dbReference>
<evidence type="ECO:0000256" key="6">
    <source>
        <dbReference type="ARBA" id="ARBA00022840"/>
    </source>
</evidence>
<keyword evidence="11" id="KW-0233">DNA recombination</keyword>
<dbReference type="SUPFAM" id="SSF56091">
    <property type="entry name" value="DNA ligase/mRNA capping enzyme, catalytic domain"/>
    <property type="match status" value="1"/>
</dbReference>
<keyword evidence="5 11" id="KW-0227">DNA damage</keyword>
<dbReference type="InterPro" id="IPR012308">
    <property type="entry name" value="DNA_ligase_ATP-dep_N"/>
</dbReference>
<evidence type="ECO:0000256" key="1">
    <source>
        <dbReference type="ARBA" id="ARBA00007572"/>
    </source>
</evidence>
<dbReference type="PROSITE" id="PS00333">
    <property type="entry name" value="DNA_LIGASE_A2"/>
    <property type="match status" value="1"/>
</dbReference>
<evidence type="ECO:0000256" key="10">
    <source>
        <dbReference type="ARBA" id="ARBA00034003"/>
    </source>
</evidence>
<dbReference type="SUPFAM" id="SSF50249">
    <property type="entry name" value="Nucleic acid-binding proteins"/>
    <property type="match status" value="1"/>
</dbReference>
<dbReference type="InterPro" id="IPR012310">
    <property type="entry name" value="DNA_ligase_ATP-dep_cent"/>
</dbReference>
<protein>
    <recommendedName>
        <fullName evidence="11">DNA ligase</fullName>
        <ecNumber evidence="11">6.5.1.1</ecNumber>
    </recommendedName>
</protein>
<dbReference type="PROSITE" id="PS50160">
    <property type="entry name" value="DNA_LIGASE_A3"/>
    <property type="match status" value="1"/>
</dbReference>
<evidence type="ECO:0000313" key="15">
    <source>
        <dbReference type="Proteomes" id="UP000603453"/>
    </source>
</evidence>
<keyword evidence="6 11" id="KW-0067">ATP-binding</keyword>
<dbReference type="InterPro" id="IPR029710">
    <property type="entry name" value="LIG4"/>
</dbReference>
<gene>
    <name evidence="14" type="ORF">INT47_003076</name>
</gene>
<evidence type="ECO:0000256" key="7">
    <source>
        <dbReference type="ARBA" id="ARBA00022842"/>
    </source>
</evidence>
<dbReference type="PANTHER" id="PTHR45997:SF1">
    <property type="entry name" value="DNA LIGASE 4"/>
    <property type="match status" value="1"/>
</dbReference>
<dbReference type="InterPro" id="IPR036599">
    <property type="entry name" value="DNA_ligase_N_sf"/>
</dbReference>
<evidence type="ECO:0000256" key="3">
    <source>
        <dbReference type="ARBA" id="ARBA00022723"/>
    </source>
</evidence>
<dbReference type="NCBIfam" id="TIGR00574">
    <property type="entry name" value="dnl1"/>
    <property type="match status" value="1"/>
</dbReference>
<dbReference type="Gene3D" id="3.30.470.30">
    <property type="entry name" value="DNA ligase/mRNA capping enzyme"/>
    <property type="match status" value="1"/>
</dbReference>
<evidence type="ECO:0000259" key="13">
    <source>
        <dbReference type="PROSITE" id="PS50160"/>
    </source>
</evidence>
<evidence type="ECO:0000256" key="5">
    <source>
        <dbReference type="ARBA" id="ARBA00022763"/>
    </source>
</evidence>
<evidence type="ECO:0000256" key="12">
    <source>
        <dbReference type="RuleBase" id="RU004196"/>
    </source>
</evidence>
<dbReference type="Gene3D" id="2.40.50.140">
    <property type="entry name" value="Nucleic acid-binding proteins"/>
    <property type="match status" value="1"/>
</dbReference>
<dbReference type="Pfam" id="PF04675">
    <property type="entry name" value="DNA_ligase_A_N"/>
    <property type="match status" value="1"/>
</dbReference>
<keyword evidence="2 11" id="KW-0436">Ligase</keyword>
<evidence type="ECO:0000256" key="2">
    <source>
        <dbReference type="ARBA" id="ARBA00022598"/>
    </source>
</evidence>
<dbReference type="InterPro" id="IPR012340">
    <property type="entry name" value="NA-bd_OB-fold"/>
</dbReference>
<dbReference type="GO" id="GO:0005524">
    <property type="term" value="F:ATP binding"/>
    <property type="evidence" value="ECO:0007669"/>
    <property type="project" value="UniProtKB-KW"/>
</dbReference>
<keyword evidence="15" id="KW-1185">Reference proteome</keyword>
<dbReference type="GO" id="GO:0032807">
    <property type="term" value="C:DNA ligase IV complex"/>
    <property type="evidence" value="ECO:0007669"/>
    <property type="project" value="TreeGrafter"/>
</dbReference>
<dbReference type="Proteomes" id="UP000603453">
    <property type="component" value="Unassembled WGS sequence"/>
</dbReference>
<dbReference type="GO" id="GO:0006303">
    <property type="term" value="P:double-strand break repair via nonhomologous end joining"/>
    <property type="evidence" value="ECO:0007669"/>
    <property type="project" value="TreeGrafter"/>
</dbReference>
<dbReference type="Pfam" id="PF04679">
    <property type="entry name" value="DNA_ligase_A_C"/>
    <property type="match status" value="1"/>
</dbReference>
<evidence type="ECO:0000256" key="8">
    <source>
        <dbReference type="ARBA" id="ARBA00023204"/>
    </source>
</evidence>
<evidence type="ECO:0000256" key="11">
    <source>
        <dbReference type="RuleBase" id="RU000617"/>
    </source>
</evidence>
<dbReference type="GO" id="GO:0006310">
    <property type="term" value="P:DNA recombination"/>
    <property type="evidence" value="ECO:0007669"/>
    <property type="project" value="UniProtKB-KW"/>
</dbReference>
<feature type="domain" description="ATP-dependent DNA ligase family profile" evidence="13">
    <location>
        <begin position="363"/>
        <end position="497"/>
    </location>
</feature>
<comment type="catalytic activity">
    <reaction evidence="10 11">
        <text>ATP + (deoxyribonucleotide)n-3'-hydroxyl + 5'-phospho-(deoxyribonucleotide)m = (deoxyribonucleotide)n+m + AMP + diphosphate.</text>
        <dbReference type="EC" id="6.5.1.1"/>
    </reaction>
</comment>